<keyword evidence="13" id="KW-1185">Reference proteome</keyword>
<dbReference type="SUPFAM" id="SSF51261">
    <property type="entry name" value="Duplicated hybrid motif"/>
    <property type="match status" value="1"/>
</dbReference>
<dbReference type="Gene3D" id="3.10.450.350">
    <property type="match status" value="2"/>
</dbReference>
<accession>A0A2Z4FQL1</accession>
<evidence type="ECO:0000256" key="2">
    <source>
        <dbReference type="ARBA" id="ARBA00004196"/>
    </source>
</evidence>
<dbReference type="Gene3D" id="2.70.70.10">
    <property type="entry name" value="Glucose Permease (Domain IIA)"/>
    <property type="match status" value="1"/>
</dbReference>
<keyword evidence="5" id="KW-0378">Hydrolase</keyword>
<feature type="transmembrane region" description="Helical" evidence="9">
    <location>
        <begin position="29"/>
        <end position="50"/>
    </location>
</feature>
<dbReference type="InterPro" id="IPR011055">
    <property type="entry name" value="Dup_hybrid_motif"/>
</dbReference>
<evidence type="ECO:0000256" key="4">
    <source>
        <dbReference type="ARBA" id="ARBA00022723"/>
    </source>
</evidence>
<keyword evidence="9" id="KW-1133">Transmembrane helix</keyword>
<reference evidence="12 13" key="1">
    <citation type="submission" date="2018-06" db="EMBL/GenBank/DDBJ databases">
        <title>Lujinxingia sediminis gen. nov. sp. nov., a new facultative anaerobic member of the class Deltaproteobacteria, and proposal of Lujinxingaceae fam. nov.</title>
        <authorList>
            <person name="Guo L.-Y."/>
            <person name="Li C.-M."/>
            <person name="Wang S."/>
            <person name="Du Z.-J."/>
        </authorList>
    </citation>
    <scope>NUCLEOTIDE SEQUENCE [LARGE SCALE GENOMIC DNA]</scope>
    <source>
        <strain evidence="12 13">FA350</strain>
    </source>
</reference>
<evidence type="ECO:0000313" key="12">
    <source>
        <dbReference type="EMBL" id="AWV91085.1"/>
    </source>
</evidence>
<organism evidence="12 13">
    <name type="scientific">Bradymonas sediminis</name>
    <dbReference type="NCBI Taxonomy" id="1548548"/>
    <lineage>
        <taxon>Bacteria</taxon>
        <taxon>Deltaproteobacteria</taxon>
        <taxon>Bradymonadales</taxon>
        <taxon>Bradymonadaceae</taxon>
        <taxon>Bradymonas</taxon>
    </lineage>
</organism>
<keyword evidence="9" id="KW-0812">Transmembrane</keyword>
<evidence type="ECO:0000256" key="9">
    <source>
        <dbReference type="SAM" id="Phobius"/>
    </source>
</evidence>
<dbReference type="GO" id="GO:0004222">
    <property type="term" value="F:metalloendopeptidase activity"/>
    <property type="evidence" value="ECO:0007669"/>
    <property type="project" value="TreeGrafter"/>
</dbReference>
<dbReference type="GO" id="GO:0046872">
    <property type="term" value="F:metal ion binding"/>
    <property type="evidence" value="ECO:0007669"/>
    <property type="project" value="UniProtKB-KW"/>
</dbReference>
<comment type="cofactor">
    <cofactor evidence="1">
        <name>Zn(2+)</name>
        <dbReference type="ChEBI" id="CHEBI:29105"/>
    </cofactor>
</comment>
<evidence type="ECO:0000256" key="7">
    <source>
        <dbReference type="ARBA" id="ARBA00023049"/>
    </source>
</evidence>
<feature type="compositionally biased region" description="Basic residues" evidence="8">
    <location>
        <begin position="13"/>
        <end position="27"/>
    </location>
</feature>
<keyword evidence="4" id="KW-0479">Metal-binding</keyword>
<feature type="domain" description="Csd3-like second N-terminal" evidence="11">
    <location>
        <begin position="207"/>
        <end position="326"/>
    </location>
</feature>
<dbReference type="Proteomes" id="UP000249799">
    <property type="component" value="Chromosome"/>
</dbReference>
<dbReference type="InterPro" id="IPR050570">
    <property type="entry name" value="Cell_wall_metabolism_enzyme"/>
</dbReference>
<evidence type="ECO:0000256" key="5">
    <source>
        <dbReference type="ARBA" id="ARBA00022801"/>
    </source>
</evidence>
<evidence type="ECO:0000313" key="13">
    <source>
        <dbReference type="Proteomes" id="UP000249799"/>
    </source>
</evidence>
<evidence type="ECO:0000256" key="3">
    <source>
        <dbReference type="ARBA" id="ARBA00022670"/>
    </source>
</evidence>
<feature type="region of interest" description="Disordered" evidence="8">
    <location>
        <begin position="1"/>
        <end position="27"/>
    </location>
</feature>
<dbReference type="PANTHER" id="PTHR21666:SF288">
    <property type="entry name" value="CELL DIVISION PROTEIN YTFB"/>
    <property type="match status" value="1"/>
</dbReference>
<evidence type="ECO:0000259" key="11">
    <source>
        <dbReference type="Pfam" id="PF19425"/>
    </source>
</evidence>
<keyword evidence="3" id="KW-0645">Protease</keyword>
<keyword evidence="9" id="KW-0472">Membrane</keyword>
<dbReference type="InterPro" id="IPR045834">
    <property type="entry name" value="Csd3_N2"/>
</dbReference>
<dbReference type="KEGG" id="bsed:DN745_17805"/>
<dbReference type="GO" id="GO:0006508">
    <property type="term" value="P:proteolysis"/>
    <property type="evidence" value="ECO:0007669"/>
    <property type="project" value="UniProtKB-KW"/>
</dbReference>
<dbReference type="GO" id="GO:0030313">
    <property type="term" value="C:cell envelope"/>
    <property type="evidence" value="ECO:0007669"/>
    <property type="project" value="UniProtKB-SubCell"/>
</dbReference>
<name>A0A2Z4FQL1_9DELT</name>
<dbReference type="EMBL" id="CP030032">
    <property type="protein sequence ID" value="AWV91085.1"/>
    <property type="molecule type" value="Genomic_DNA"/>
</dbReference>
<dbReference type="OrthoDB" id="9815245at2"/>
<dbReference type="CDD" id="cd12797">
    <property type="entry name" value="M23_peptidase"/>
    <property type="match status" value="1"/>
</dbReference>
<keyword evidence="7" id="KW-0482">Metalloprotease</keyword>
<dbReference type="Pfam" id="PF19425">
    <property type="entry name" value="Csd3_N2"/>
    <property type="match status" value="1"/>
</dbReference>
<dbReference type="AlphaFoldDB" id="A0A2Z4FQL1"/>
<comment type="subcellular location">
    <subcellularLocation>
        <location evidence="2">Cell envelope</location>
    </subcellularLocation>
</comment>
<dbReference type="PANTHER" id="PTHR21666">
    <property type="entry name" value="PEPTIDASE-RELATED"/>
    <property type="match status" value="1"/>
</dbReference>
<evidence type="ECO:0000256" key="6">
    <source>
        <dbReference type="ARBA" id="ARBA00022833"/>
    </source>
</evidence>
<evidence type="ECO:0000256" key="8">
    <source>
        <dbReference type="SAM" id="MobiDB-lite"/>
    </source>
</evidence>
<keyword evidence="6" id="KW-0862">Zinc</keyword>
<evidence type="ECO:0000256" key="1">
    <source>
        <dbReference type="ARBA" id="ARBA00001947"/>
    </source>
</evidence>
<sequence>MAKYPPMNDLLRNQRRRSRRRRSRRHGRGPGKLIFVLMMLAIGAGLWWWFAERDPEGDKRLEQEVLLARASAVVGESVLAARAPLEVEEADPELGTSKREEQLNAVWVEGEEVEMRGVLKSGESISGVLNARNISTQSIHSVVSATAKEFNFRRSRPGDEWFVRVGADGKINLLRYQSSPEDIWETTRSGDDTYQCVKLEVAVQVREEVIGGVVKSSLWQAVADQGEDGSLIYNFADIFAYTIDFNANTQPGDRFALVFEKVYIEDQFLRYGRVLAGAYTSEGRVYQGFYHQGAEDEGDYYDEKGENMKRQFLKSPLASVRVTSSYGRRFHPVLKKGKMHNGVDYGAPIGTKIRAVADGKVVYAGYKGANGNLIVLSHANGYRTIYAHLSKINKQVRPGKRVSKKQIIGRVGNTGRSTGPHLHFGMKHNGRYIDPSKVDAERGEPLKGSERARFLDDIVEPLSKRLNKALEKTGYKLEAAPINDQPSISAR</sequence>
<evidence type="ECO:0000259" key="10">
    <source>
        <dbReference type="Pfam" id="PF01551"/>
    </source>
</evidence>
<gene>
    <name evidence="12" type="ORF">DN745_17805</name>
</gene>
<proteinExistence type="predicted"/>
<dbReference type="Pfam" id="PF01551">
    <property type="entry name" value="Peptidase_M23"/>
    <property type="match status" value="1"/>
</dbReference>
<protein>
    <submittedName>
        <fullName evidence="12">M23 family peptidase</fullName>
    </submittedName>
</protein>
<feature type="domain" description="M23ase beta-sheet core" evidence="10">
    <location>
        <begin position="338"/>
        <end position="435"/>
    </location>
</feature>
<dbReference type="InterPro" id="IPR016047">
    <property type="entry name" value="M23ase_b-sheet_dom"/>
</dbReference>